<reference evidence="1" key="1">
    <citation type="submission" date="2013-12" db="EMBL/GenBank/DDBJ databases">
        <title>The complete genome sequence of Methanobacterium sp. BRM9.</title>
        <authorList>
            <consortium name="Pastoral Greenhouse Gas Research Consortium"/>
            <person name="Kelly W.J."/>
            <person name="Leahy S.C."/>
            <person name="Perry R."/>
            <person name="Li D."/>
            <person name="Altermann E."/>
            <person name="Lambie S.C."/>
            <person name="Attwood G.T."/>
        </authorList>
    </citation>
    <scope>NUCLEOTIDE SEQUENCE [LARGE SCALE GENOMIC DNA]</scope>
    <source>
        <strain evidence="1">BRM9</strain>
    </source>
</reference>
<dbReference type="Proteomes" id="UP000029661">
    <property type="component" value="Chromosome"/>
</dbReference>
<proteinExistence type="predicted"/>
<dbReference type="RefSeq" id="WP_048085106.1">
    <property type="nucleotide sequence ID" value="NZ_CP006933.1"/>
</dbReference>
<evidence type="ECO:0000313" key="4">
    <source>
        <dbReference type="Proteomes" id="UP000062768"/>
    </source>
</evidence>
<reference evidence="2" key="2">
    <citation type="submission" date="2014-09" db="EMBL/GenBank/DDBJ databases">
        <authorList>
            <person name="Bishop-Lilly K.A."/>
            <person name="Broomall S.M."/>
            <person name="Chain P.S."/>
            <person name="Chertkov O."/>
            <person name="Coyne S.R."/>
            <person name="Daligault H.E."/>
            <person name="Davenport K.W."/>
            <person name="Erkkila T."/>
            <person name="Frey K.G."/>
            <person name="Gibbons H.S."/>
            <person name="Gu W."/>
            <person name="Jaissle J."/>
            <person name="Johnson S.L."/>
            <person name="Koroleva G.I."/>
            <person name="Ladner J.T."/>
            <person name="Lo C.-C."/>
            <person name="Minogue T.D."/>
            <person name="Munk C."/>
            <person name="Palacios G.F."/>
            <person name="Redden C.L."/>
            <person name="Rosenzweig C.N."/>
            <person name="Scholz M.B."/>
            <person name="Teshima H."/>
            <person name="Xu Y."/>
        </authorList>
    </citation>
    <scope>NUCLEOTIDE SEQUENCE</scope>
    <source>
        <strain evidence="2">Mb9</strain>
    </source>
</reference>
<evidence type="ECO:0000313" key="2">
    <source>
        <dbReference type="EMBL" id="CEL24836.1"/>
    </source>
</evidence>
<dbReference type="KEGG" id="mfc:BRM9_1142"/>
<dbReference type="EMBL" id="LN734822">
    <property type="protein sequence ID" value="CEL24836.1"/>
    <property type="molecule type" value="Genomic_DNA"/>
</dbReference>
<dbReference type="Proteomes" id="UP000062768">
    <property type="component" value="Chromosome I"/>
</dbReference>
<evidence type="ECO:0000313" key="1">
    <source>
        <dbReference type="EMBL" id="AIS31958.1"/>
    </source>
</evidence>
<keyword evidence="4" id="KW-1185">Reference proteome</keyword>
<dbReference type="AlphaFoldDB" id="A0A089ZHR5"/>
<gene>
    <name evidence="1" type="ORF">BRM9_1142</name>
    <name evidence="2" type="ORF">MB9_1198</name>
</gene>
<name>A0A089ZHR5_METFO</name>
<dbReference type="EMBL" id="CP006933">
    <property type="protein sequence ID" value="AIS31958.1"/>
    <property type="molecule type" value="Genomic_DNA"/>
</dbReference>
<dbReference type="PATRIC" id="fig|2162.10.peg.1255"/>
<evidence type="ECO:0000313" key="3">
    <source>
        <dbReference type="Proteomes" id="UP000029661"/>
    </source>
</evidence>
<accession>A0A089ZHR5</accession>
<sequence>MLDFGLTDLVPEEYNTRLWSELVDGDEITGKILIGELERSIIGEREFAQFYMVISNSRDRSKWVCKFSSPYSPETDTVHIAVGSALYTFLDSLHHVVNRTPVNWKENYYLHFPQFQKTVNQALDTVTVKAVPPVNDDEGLVNLVVTSAVIKPETTSSAPATIYSLAEKDPTILQAYSSLRNKGDRITIKNISFQLKSFFDDGDISEVDYENALSALKRLKPSVDYL</sequence>
<protein>
    <submittedName>
        <fullName evidence="1">Uncharacterized protein</fullName>
    </submittedName>
</protein>
<organism evidence="1 3">
    <name type="scientific">Methanobacterium formicicum</name>
    <dbReference type="NCBI Taxonomy" id="2162"/>
    <lineage>
        <taxon>Archaea</taxon>
        <taxon>Methanobacteriati</taxon>
        <taxon>Methanobacteriota</taxon>
        <taxon>Methanomada group</taxon>
        <taxon>Methanobacteria</taxon>
        <taxon>Methanobacteriales</taxon>
        <taxon>Methanobacteriaceae</taxon>
        <taxon>Methanobacterium</taxon>
    </lineage>
</organism>
<dbReference type="GeneID" id="26739448"/>
<dbReference type="OrthoDB" id="67686at2157"/>